<reference evidence="3 4" key="1">
    <citation type="submission" date="2013-07" db="EMBL/GenBank/DDBJ databases">
        <authorList>
            <person name="Stoco P.H."/>
            <person name="Wagner G."/>
            <person name="Gerber A."/>
            <person name="Zaha A."/>
            <person name="Thompson C."/>
            <person name="Bartholomeu D.C."/>
            <person name="Luckemeyer D.D."/>
            <person name="Bahia D."/>
            <person name="Loreto E."/>
            <person name="Prestes E.B."/>
            <person name="Lima F.M."/>
            <person name="Rodrigues-Luiz G."/>
            <person name="Vallejo G.A."/>
            <person name="Filho J.F."/>
            <person name="Monteiro K.M."/>
            <person name="Tyler K.M."/>
            <person name="de Almeida L.G."/>
            <person name="Ortiz M.F."/>
            <person name="Siervo M.A."/>
            <person name="de Moraes M.H."/>
            <person name="Cunha O.L."/>
            <person name="Mendonca-Neto R."/>
            <person name="Silva R."/>
            <person name="Teixeira S.M."/>
            <person name="Murta S.M."/>
            <person name="Sincero T.C."/>
            <person name="Mendes T.A."/>
            <person name="Urmenyi T.P."/>
            <person name="Silva V.G."/>
            <person name="da Rocha W.D."/>
            <person name="Andersson B."/>
            <person name="Romanha A.J."/>
            <person name="Steindel M."/>
            <person name="de Vasconcelos A.T."/>
            <person name="Grisard E.C."/>
        </authorList>
    </citation>
    <scope>NUCLEOTIDE SEQUENCE [LARGE SCALE GENOMIC DNA]</scope>
    <source>
        <strain evidence="3 4">SC58</strain>
    </source>
</reference>
<protein>
    <submittedName>
        <fullName evidence="3">Surface glycoprotein</fullName>
    </submittedName>
</protein>
<keyword evidence="2" id="KW-1133">Transmembrane helix</keyword>
<evidence type="ECO:0000313" key="4">
    <source>
        <dbReference type="Proteomes" id="UP000031737"/>
    </source>
</evidence>
<gene>
    <name evidence="3" type="ORF">TRSC58_06992</name>
</gene>
<proteinExistence type="predicted"/>
<organism evidence="3 4">
    <name type="scientific">Trypanosoma rangeli SC58</name>
    <dbReference type="NCBI Taxonomy" id="429131"/>
    <lineage>
        <taxon>Eukaryota</taxon>
        <taxon>Discoba</taxon>
        <taxon>Euglenozoa</taxon>
        <taxon>Kinetoplastea</taxon>
        <taxon>Metakinetoplastina</taxon>
        <taxon>Trypanosomatida</taxon>
        <taxon>Trypanosomatidae</taxon>
        <taxon>Trypanosoma</taxon>
        <taxon>Herpetosoma</taxon>
    </lineage>
</organism>
<feature type="transmembrane region" description="Helical" evidence="2">
    <location>
        <begin position="12"/>
        <end position="37"/>
    </location>
</feature>
<accession>A0A061IWF6</accession>
<dbReference type="AlphaFoldDB" id="A0A061IWF6"/>
<evidence type="ECO:0000256" key="2">
    <source>
        <dbReference type="SAM" id="Phobius"/>
    </source>
</evidence>
<dbReference type="Proteomes" id="UP000031737">
    <property type="component" value="Unassembled WGS sequence"/>
</dbReference>
<evidence type="ECO:0000313" key="3">
    <source>
        <dbReference type="EMBL" id="ESL05362.1"/>
    </source>
</evidence>
<dbReference type="EMBL" id="AUPL01006992">
    <property type="protein sequence ID" value="ESL05362.1"/>
    <property type="molecule type" value="Genomic_DNA"/>
</dbReference>
<name>A0A061IWF6_TRYRA</name>
<sequence>MYCSGLSKAIDYFLIVAGCACLIFGGPALIIAGSIFIKKDDGRNGYNEAVGNFDPAFINAWTGTINGMQTVVRRESLDVNGASSAMSVFVEAVIPVLDPTLTTLLFLVNVSTVTPFIREANFQVGKLSKFSCNRHTWMRAKSRSCSYELRNFEDKCKALKGVFDGSPSSCETDHICAECITNAYLSRLYLVAQEVSKGNYTEDTTLRSAKYDFDDLDNDYQLSVPSDVVVRLYSNKDPYIALQQATRGTGEFGLNPRTIGIVLIVLGIAFLLLEVCSVMGIICYCMRQKNDPPGGPSQIQDDAPPTTNTPGNVPLYSDGQQPPGHTNEEPPAQGYVYGQAPA</sequence>
<feature type="transmembrane region" description="Helical" evidence="2">
    <location>
        <begin position="259"/>
        <end position="282"/>
    </location>
</feature>
<evidence type="ECO:0000256" key="1">
    <source>
        <dbReference type="SAM" id="MobiDB-lite"/>
    </source>
</evidence>
<comment type="caution">
    <text evidence="3">The sequence shown here is derived from an EMBL/GenBank/DDBJ whole genome shotgun (WGS) entry which is preliminary data.</text>
</comment>
<dbReference type="VEuPathDB" id="TriTrypDB:TRSC58_06992"/>
<feature type="region of interest" description="Disordered" evidence="1">
    <location>
        <begin position="293"/>
        <end position="342"/>
    </location>
</feature>
<keyword evidence="4" id="KW-1185">Reference proteome</keyword>
<keyword evidence="2" id="KW-0812">Transmembrane</keyword>
<dbReference type="OrthoDB" id="252140at2759"/>
<keyword evidence="2" id="KW-0472">Membrane</keyword>
<feature type="compositionally biased region" description="Polar residues" evidence="1">
    <location>
        <begin position="297"/>
        <end position="311"/>
    </location>
</feature>